<protein>
    <recommendedName>
        <fullName evidence="3">LppP/LprE family lipoprotein</fullName>
    </recommendedName>
</protein>
<dbReference type="EMBL" id="BAABKG010000002">
    <property type="protein sequence ID" value="GAA5147283.1"/>
    <property type="molecule type" value="Genomic_DNA"/>
</dbReference>
<evidence type="ECO:0000313" key="1">
    <source>
        <dbReference type="EMBL" id="GAA5147283.1"/>
    </source>
</evidence>
<name>A0ABP9PLX5_9ACTN</name>
<reference evidence="2" key="1">
    <citation type="journal article" date="2019" name="Int. J. Syst. Evol. Microbiol.">
        <title>The Global Catalogue of Microorganisms (GCM) 10K type strain sequencing project: providing services to taxonomists for standard genome sequencing and annotation.</title>
        <authorList>
            <consortium name="The Broad Institute Genomics Platform"/>
            <consortium name="The Broad Institute Genome Sequencing Center for Infectious Disease"/>
            <person name="Wu L."/>
            <person name="Ma J."/>
        </authorList>
    </citation>
    <scope>NUCLEOTIDE SEQUENCE [LARGE SCALE GENOMIC DNA]</scope>
    <source>
        <strain evidence="2">JCM 18459</strain>
    </source>
</reference>
<gene>
    <name evidence="1" type="ORF">GCM10023340_19460</name>
</gene>
<evidence type="ECO:0008006" key="3">
    <source>
        <dbReference type="Google" id="ProtNLM"/>
    </source>
</evidence>
<dbReference type="Proteomes" id="UP001500221">
    <property type="component" value="Unassembled WGS sequence"/>
</dbReference>
<evidence type="ECO:0000313" key="2">
    <source>
        <dbReference type="Proteomes" id="UP001500221"/>
    </source>
</evidence>
<comment type="caution">
    <text evidence="1">The sequence shown here is derived from an EMBL/GenBank/DDBJ whole genome shotgun (WGS) entry which is preliminary data.</text>
</comment>
<organism evidence="1 2">
    <name type="scientific">Nocardioides marinquilinus</name>
    <dbReference type="NCBI Taxonomy" id="1210400"/>
    <lineage>
        <taxon>Bacteria</taxon>
        <taxon>Bacillati</taxon>
        <taxon>Actinomycetota</taxon>
        <taxon>Actinomycetes</taxon>
        <taxon>Propionibacteriales</taxon>
        <taxon>Nocardioidaceae</taxon>
        <taxon>Nocardioides</taxon>
    </lineage>
</organism>
<keyword evidence="2" id="KW-1185">Reference proteome</keyword>
<sequence length="126" mass="13144">MDASPAREISSAPPGTRPVAGTVLLDGSINGCGGDELAIRVRDDTGVIASVFAKSEVVGFDCIYAFAMDVPVQKCYEVNVEQQPVGRYSEGALGPDGDLGIITSLSAFGDPESLDPPRAYGDFKNC</sequence>
<proteinExistence type="predicted"/>
<accession>A0ABP9PLX5</accession>